<proteinExistence type="inferred from homology"/>
<evidence type="ECO:0000256" key="7">
    <source>
        <dbReference type="SAM" id="Phobius"/>
    </source>
</evidence>
<dbReference type="EMBL" id="JNSL01000001">
    <property type="protein sequence ID" value="KGA21780.1"/>
    <property type="molecule type" value="Genomic_DNA"/>
</dbReference>
<evidence type="ECO:0000313" key="8">
    <source>
        <dbReference type="EMBL" id="KGA21780.1"/>
    </source>
</evidence>
<feature type="transmembrane region" description="Helical" evidence="7">
    <location>
        <begin position="216"/>
        <end position="235"/>
    </location>
</feature>
<dbReference type="NCBIfam" id="TIGR00544">
    <property type="entry name" value="lgt"/>
    <property type="match status" value="1"/>
</dbReference>
<keyword evidence="5 7" id="KW-0472">Membrane</keyword>
<protein>
    <submittedName>
        <fullName evidence="8">Diacylglyceryl transferase</fullName>
    </submittedName>
</protein>
<gene>
    <name evidence="8" type="ORF">GM51_0170</name>
</gene>
<feature type="transmembrane region" description="Helical" evidence="7">
    <location>
        <begin position="187"/>
        <end position="204"/>
    </location>
</feature>
<dbReference type="PROSITE" id="PS01311">
    <property type="entry name" value="LGT"/>
    <property type="match status" value="1"/>
</dbReference>
<evidence type="ECO:0000256" key="3">
    <source>
        <dbReference type="ARBA" id="ARBA00022692"/>
    </source>
</evidence>
<feature type="transmembrane region" description="Helical" evidence="7">
    <location>
        <begin position="54"/>
        <end position="74"/>
    </location>
</feature>
<feature type="transmembrane region" description="Helical" evidence="7">
    <location>
        <begin position="94"/>
        <end position="116"/>
    </location>
</feature>
<accession>A0A094QBZ9</accession>
<dbReference type="InterPro" id="IPR001640">
    <property type="entry name" value="Lgt"/>
</dbReference>
<evidence type="ECO:0000256" key="2">
    <source>
        <dbReference type="ARBA" id="ARBA00022679"/>
    </source>
</evidence>
<keyword evidence="1" id="KW-1003">Cell membrane</keyword>
<keyword evidence="2 8" id="KW-0808">Transferase</keyword>
<dbReference type="GO" id="GO:0008961">
    <property type="term" value="F:phosphatidylglycerol-prolipoprotein diacylglyceryl transferase activity"/>
    <property type="evidence" value="ECO:0007669"/>
    <property type="project" value="InterPro"/>
</dbReference>
<comment type="caution">
    <text evidence="8">The sequence shown here is derived from an EMBL/GenBank/DDBJ whole genome shotgun (WGS) entry which is preliminary data.</text>
</comment>
<sequence>MKSFILLSIPSPDVSYIELGPLRIHFYAMFILAGIILALILTESRLRSRGAESGIALDISLWAIPLGILGGRFFHVVTHPNDYFFPGADLLAVFRIWEGGLAIYGALIFGAVGAAIGARAAGIKLTSYLDAVAPGVLLAQAVGRWGNYFNNELFGTPTDLPWGLEIPSSNPAYPAGLPEGVLFHPTFLYESIWSLAGVALLLAADQKFNLRWGKMMGLYLVYYSIGRVWIEAIRIDPSEILLGLRVNIWSAIAGIALGLAIIVIQSKRHPGLEDTVYKPGKAPALPTPAVEDKPVAEAQTGDSDAPYDEGNKLVSDK</sequence>
<dbReference type="Pfam" id="PF01790">
    <property type="entry name" value="LGT"/>
    <property type="match status" value="1"/>
</dbReference>
<feature type="transmembrane region" description="Helical" evidence="7">
    <location>
        <begin position="128"/>
        <end position="146"/>
    </location>
</feature>
<keyword evidence="3 7" id="KW-0812">Transmembrane</keyword>
<dbReference type="AlphaFoldDB" id="A0A094QBZ9"/>
<dbReference type="HAMAP" id="MF_01147">
    <property type="entry name" value="Lgt"/>
    <property type="match status" value="1"/>
</dbReference>
<feature type="transmembrane region" description="Helical" evidence="7">
    <location>
        <begin position="247"/>
        <end position="264"/>
    </location>
</feature>
<dbReference type="PANTHER" id="PTHR30589:SF0">
    <property type="entry name" value="PHOSPHATIDYLGLYCEROL--PROLIPOPROTEIN DIACYLGLYCERYL TRANSFERASE"/>
    <property type="match status" value="1"/>
</dbReference>
<evidence type="ECO:0000256" key="4">
    <source>
        <dbReference type="ARBA" id="ARBA00022989"/>
    </source>
</evidence>
<keyword evidence="4 7" id="KW-1133">Transmembrane helix</keyword>
<dbReference type="GO" id="GO:0005886">
    <property type="term" value="C:plasma membrane"/>
    <property type="evidence" value="ECO:0007669"/>
    <property type="project" value="InterPro"/>
</dbReference>
<feature type="transmembrane region" description="Helical" evidence="7">
    <location>
        <begin position="24"/>
        <end position="42"/>
    </location>
</feature>
<feature type="region of interest" description="Disordered" evidence="6">
    <location>
        <begin position="275"/>
        <end position="317"/>
    </location>
</feature>
<organism evidence="8">
    <name type="scientific">freshwater metagenome</name>
    <dbReference type="NCBI Taxonomy" id="449393"/>
    <lineage>
        <taxon>unclassified sequences</taxon>
        <taxon>metagenomes</taxon>
        <taxon>ecological metagenomes</taxon>
    </lineage>
</organism>
<evidence type="ECO:0000256" key="6">
    <source>
        <dbReference type="SAM" id="MobiDB-lite"/>
    </source>
</evidence>
<evidence type="ECO:0000256" key="5">
    <source>
        <dbReference type="ARBA" id="ARBA00023136"/>
    </source>
</evidence>
<name>A0A094QBZ9_9ZZZZ</name>
<reference evidence="8" key="1">
    <citation type="submission" date="2014-06" db="EMBL/GenBank/DDBJ databases">
        <title>Key roles for freshwater Actinobacteria revealed by deep metagenomic sequencing.</title>
        <authorList>
            <person name="Ghai R."/>
            <person name="Mizuno C.M."/>
            <person name="Picazo A."/>
            <person name="Camacho A."/>
            <person name="Rodriguez-Valera F."/>
        </authorList>
    </citation>
    <scope>NUCLEOTIDE SEQUENCE</scope>
</reference>
<dbReference type="PANTHER" id="PTHR30589">
    <property type="entry name" value="PROLIPOPROTEIN DIACYLGLYCERYL TRANSFERASE"/>
    <property type="match status" value="1"/>
</dbReference>
<dbReference type="GO" id="GO:0042158">
    <property type="term" value="P:lipoprotein biosynthetic process"/>
    <property type="evidence" value="ECO:0007669"/>
    <property type="project" value="InterPro"/>
</dbReference>
<evidence type="ECO:0000256" key="1">
    <source>
        <dbReference type="ARBA" id="ARBA00022475"/>
    </source>
</evidence>